<keyword evidence="5 7" id="KW-1133">Transmembrane helix</keyword>
<dbReference type="Pfam" id="PF07690">
    <property type="entry name" value="MFS_1"/>
    <property type="match status" value="1"/>
</dbReference>
<dbReference type="Gene3D" id="1.20.1250.20">
    <property type="entry name" value="MFS general substrate transporter like domains"/>
    <property type="match status" value="2"/>
</dbReference>
<dbReference type="PANTHER" id="PTHR43184">
    <property type="entry name" value="MAJOR FACILITATOR SUPERFAMILY TRANSPORTER 16, ISOFORM B"/>
    <property type="match status" value="1"/>
</dbReference>
<feature type="domain" description="Major facilitator superfamily (MFS) profile" evidence="8">
    <location>
        <begin position="26"/>
        <end position="421"/>
    </location>
</feature>
<dbReference type="InterPro" id="IPR011701">
    <property type="entry name" value="MFS"/>
</dbReference>
<evidence type="ECO:0000256" key="5">
    <source>
        <dbReference type="ARBA" id="ARBA00022989"/>
    </source>
</evidence>
<evidence type="ECO:0000256" key="7">
    <source>
        <dbReference type="SAM" id="Phobius"/>
    </source>
</evidence>
<accession>A0ABU9AUP7</accession>
<dbReference type="PROSITE" id="PS50850">
    <property type="entry name" value="MFS"/>
    <property type="match status" value="1"/>
</dbReference>
<evidence type="ECO:0000313" key="9">
    <source>
        <dbReference type="EMBL" id="MEK7951463.1"/>
    </source>
</evidence>
<keyword evidence="2" id="KW-0813">Transport</keyword>
<sequence length="425" mass="45635">MRTTRTDHPAENPAAPPPPLSLQSRMVILSYLAYFFYYFTRKHLSVATGPLVEQGFSLETIGYVNSAYAVCYAIGQFLSGALGDRSGPRIALCAGMCLSGIATLAFGLFPFVAVLAIGFTANGLFQATGWPASCKLITLWVSDARRGRVMGFWLSCYILGSLAATAFSGFILKEYGWKEIFLVNGVVVTVIGIIQGLFLINRPEDRGYSFETSTAKSETASGERHGFLAMLVNPSVLLLGLSYFGLKYTRYTLFAWLPFYLEKVVGLTRDAPAYVSNGFEAGGVVGLILGGFFADRFFPRNRCRLALLALLGMIVVVYIYRLASTGLEITGNVAGLAAIGFFLYIADSIISGTAAQDLGGTASTASACGIINGIGSLGQILAGIVPVKLAEWYGWNSVFISFIVFGLISCLAVLPVALRKKLVET</sequence>
<evidence type="ECO:0000256" key="2">
    <source>
        <dbReference type="ARBA" id="ARBA00022448"/>
    </source>
</evidence>
<evidence type="ECO:0000256" key="6">
    <source>
        <dbReference type="ARBA" id="ARBA00023136"/>
    </source>
</evidence>
<dbReference type="InterPro" id="IPR000849">
    <property type="entry name" value="Sugar_P_transporter"/>
</dbReference>
<dbReference type="PANTHER" id="PTHR43184:SF12">
    <property type="entry name" value="SUGAR PHOSPHATE EXCHANGER 3"/>
    <property type="match status" value="1"/>
</dbReference>
<evidence type="ECO:0000256" key="4">
    <source>
        <dbReference type="ARBA" id="ARBA00022692"/>
    </source>
</evidence>
<dbReference type="RefSeq" id="WP_341405067.1">
    <property type="nucleotide sequence ID" value="NZ_JBBUKT010000004.1"/>
</dbReference>
<feature type="transmembrane region" description="Helical" evidence="7">
    <location>
        <begin position="20"/>
        <end position="40"/>
    </location>
</feature>
<dbReference type="InterPro" id="IPR036259">
    <property type="entry name" value="MFS_trans_sf"/>
</dbReference>
<dbReference type="EMBL" id="JBBUKT010000004">
    <property type="protein sequence ID" value="MEK7951463.1"/>
    <property type="molecule type" value="Genomic_DNA"/>
</dbReference>
<evidence type="ECO:0000259" key="8">
    <source>
        <dbReference type="PROSITE" id="PS50850"/>
    </source>
</evidence>
<feature type="transmembrane region" description="Helical" evidence="7">
    <location>
        <begin position="329"/>
        <end position="346"/>
    </location>
</feature>
<evidence type="ECO:0000313" key="10">
    <source>
        <dbReference type="Proteomes" id="UP001371305"/>
    </source>
</evidence>
<dbReference type="SUPFAM" id="SSF103473">
    <property type="entry name" value="MFS general substrate transporter"/>
    <property type="match status" value="1"/>
</dbReference>
<gene>
    <name evidence="9" type="ORF">WKV53_13180</name>
</gene>
<comment type="caution">
    <text evidence="9">The sequence shown here is derived from an EMBL/GenBank/DDBJ whole genome shotgun (WGS) entry which is preliminary data.</text>
</comment>
<organism evidence="9 10">
    <name type="scientific">Luteolibacter soli</name>
    <dbReference type="NCBI Taxonomy" id="3135280"/>
    <lineage>
        <taxon>Bacteria</taxon>
        <taxon>Pseudomonadati</taxon>
        <taxon>Verrucomicrobiota</taxon>
        <taxon>Verrucomicrobiia</taxon>
        <taxon>Verrucomicrobiales</taxon>
        <taxon>Verrucomicrobiaceae</taxon>
        <taxon>Luteolibacter</taxon>
    </lineage>
</organism>
<proteinExistence type="predicted"/>
<feature type="transmembrane region" description="Helical" evidence="7">
    <location>
        <begin position="305"/>
        <end position="323"/>
    </location>
</feature>
<dbReference type="PIRSF" id="PIRSF002808">
    <property type="entry name" value="Hexose_phosphate_transp"/>
    <property type="match status" value="1"/>
</dbReference>
<protein>
    <submittedName>
        <fullName evidence="9">MFS transporter</fullName>
    </submittedName>
</protein>
<feature type="transmembrane region" description="Helical" evidence="7">
    <location>
        <begin position="90"/>
        <end position="117"/>
    </location>
</feature>
<feature type="transmembrane region" description="Helical" evidence="7">
    <location>
        <begin position="358"/>
        <end position="385"/>
    </location>
</feature>
<feature type="transmembrane region" description="Helical" evidence="7">
    <location>
        <begin position="60"/>
        <end position="78"/>
    </location>
</feature>
<evidence type="ECO:0000256" key="3">
    <source>
        <dbReference type="ARBA" id="ARBA00022597"/>
    </source>
</evidence>
<evidence type="ECO:0000256" key="1">
    <source>
        <dbReference type="ARBA" id="ARBA00004141"/>
    </source>
</evidence>
<reference evidence="9 10" key="1">
    <citation type="submission" date="2024-04" db="EMBL/GenBank/DDBJ databases">
        <title>Luteolibacter sp. isolated from soil.</title>
        <authorList>
            <person name="An J."/>
        </authorList>
    </citation>
    <scope>NUCLEOTIDE SEQUENCE [LARGE SCALE GENOMIC DNA]</scope>
    <source>
        <strain evidence="9 10">Y139</strain>
    </source>
</reference>
<feature type="transmembrane region" description="Helical" evidence="7">
    <location>
        <begin position="180"/>
        <end position="200"/>
    </location>
</feature>
<dbReference type="InterPro" id="IPR020846">
    <property type="entry name" value="MFS_dom"/>
</dbReference>
<feature type="transmembrane region" description="Helical" evidence="7">
    <location>
        <begin position="226"/>
        <end position="246"/>
    </location>
</feature>
<keyword evidence="4 7" id="KW-0812">Transmembrane</keyword>
<dbReference type="Proteomes" id="UP001371305">
    <property type="component" value="Unassembled WGS sequence"/>
</dbReference>
<keyword evidence="6 7" id="KW-0472">Membrane</keyword>
<keyword evidence="10" id="KW-1185">Reference proteome</keyword>
<name>A0ABU9AUP7_9BACT</name>
<comment type="subcellular location">
    <subcellularLocation>
        <location evidence="1">Membrane</location>
        <topology evidence="1">Multi-pass membrane protein</topology>
    </subcellularLocation>
</comment>
<feature type="transmembrane region" description="Helical" evidence="7">
    <location>
        <begin position="397"/>
        <end position="418"/>
    </location>
</feature>
<feature type="transmembrane region" description="Helical" evidence="7">
    <location>
        <begin position="149"/>
        <end position="168"/>
    </location>
</feature>
<keyword evidence="3" id="KW-0762">Sugar transport</keyword>